<dbReference type="GO" id="GO:0034098">
    <property type="term" value="C:VCP-NPL4-UFD1 AAA ATPase complex"/>
    <property type="evidence" value="ECO:0007669"/>
    <property type="project" value="TreeGrafter"/>
</dbReference>
<dbReference type="EMBL" id="MVGT01000437">
    <property type="protein sequence ID" value="OVA17838.1"/>
    <property type="molecule type" value="Genomic_DNA"/>
</dbReference>
<evidence type="ECO:0000256" key="3">
    <source>
        <dbReference type="SAM" id="MobiDB-lite"/>
    </source>
</evidence>
<dbReference type="InterPro" id="IPR042299">
    <property type="entry name" value="Ufd1-like_Nn"/>
</dbReference>
<name>A0A200R570_MACCD</name>
<evidence type="ECO:0000256" key="1">
    <source>
        <dbReference type="ARBA" id="ARBA00006043"/>
    </source>
</evidence>
<accession>A0A200R570</accession>
<dbReference type="OrthoDB" id="422728at2759"/>
<dbReference type="GO" id="GO:0036503">
    <property type="term" value="P:ERAD pathway"/>
    <property type="evidence" value="ECO:0007669"/>
    <property type="project" value="TreeGrafter"/>
</dbReference>
<reference evidence="6 7" key="1">
    <citation type="journal article" date="2017" name="Mol. Plant">
        <title>The Genome of Medicinal Plant Macleaya cordata Provides New Insights into Benzylisoquinoline Alkaloids Metabolism.</title>
        <authorList>
            <person name="Liu X."/>
            <person name="Liu Y."/>
            <person name="Huang P."/>
            <person name="Ma Y."/>
            <person name="Qing Z."/>
            <person name="Tang Q."/>
            <person name="Cao H."/>
            <person name="Cheng P."/>
            <person name="Zheng Y."/>
            <person name="Yuan Z."/>
            <person name="Zhou Y."/>
            <person name="Liu J."/>
            <person name="Tang Z."/>
            <person name="Zhuo Y."/>
            <person name="Zhang Y."/>
            <person name="Yu L."/>
            <person name="Huang J."/>
            <person name="Yang P."/>
            <person name="Peng Q."/>
            <person name="Zhang J."/>
            <person name="Jiang W."/>
            <person name="Zhang Z."/>
            <person name="Lin K."/>
            <person name="Ro D.K."/>
            <person name="Chen X."/>
            <person name="Xiong X."/>
            <person name="Shang Y."/>
            <person name="Huang S."/>
            <person name="Zeng J."/>
        </authorList>
    </citation>
    <scope>NUCLEOTIDE SEQUENCE [LARGE SCALE GENOMIC DNA]</scope>
    <source>
        <strain evidence="7">cv. BLH2017</strain>
        <tissue evidence="6">Root</tissue>
    </source>
</reference>
<keyword evidence="2" id="KW-0833">Ubl conjugation pathway</keyword>
<dbReference type="InterPro" id="IPR055417">
    <property type="entry name" value="UFD1_N1"/>
</dbReference>
<sequence>MDYRVSSSFKHCYRCQPVSAIEKPHLEVGDKIIMPVSALDHLASLLIEYPMLFKLSNPATERVSHCGVLEFTADEGMIYMSDWMMENMMLKEGDIVDVRSATLCKATYVKLQPHSKDFLDITNPKAILETALRSFTCLTTGDTIMVPYNNNKFYIDILETQPTSAVSIVETDCEVDFAQPLDYKEPEKPEPSNSMGKKEAEVHEFSKEAPKFIPFTGVARRLDGKHSTESAQPVPSPILKAQKSEGTNGSISSTNSSRKHSGKLVFGSKANKALKEAPKVSSKKTMPEPQKIEQKFQPFSGKSYSLGR</sequence>
<feature type="domain" description="Ubiquitin fusion degradation protein UFD1 N-terminal subdomain 2" evidence="5">
    <location>
        <begin position="105"/>
        <end position="180"/>
    </location>
</feature>
<dbReference type="Gene3D" id="2.40.40.50">
    <property type="entry name" value="Ubiquitin fusion degradation protein UFD1, N-terminal domain"/>
    <property type="match status" value="1"/>
</dbReference>
<evidence type="ECO:0000259" key="4">
    <source>
        <dbReference type="Pfam" id="PF03152"/>
    </source>
</evidence>
<dbReference type="InParanoid" id="A0A200R570"/>
<gene>
    <name evidence="6" type="ORF">BVC80_1835g230</name>
</gene>
<keyword evidence="7" id="KW-1185">Reference proteome</keyword>
<dbReference type="OMA" id="AYLQIDY"/>
<dbReference type="FunFam" id="3.10.330.10:FF:000002">
    <property type="entry name" value="ubiquitin fusion degradation protein 1 homolog"/>
    <property type="match status" value="1"/>
</dbReference>
<comment type="caution">
    <text evidence="6">The sequence shown here is derived from an EMBL/GenBank/DDBJ whole genome shotgun (WGS) entry which is preliminary data.</text>
</comment>
<evidence type="ECO:0000259" key="5">
    <source>
        <dbReference type="Pfam" id="PF24842"/>
    </source>
</evidence>
<feature type="domain" description="Ubiquitin fusion degradation protein UFD1 N-terminal subdomain 1" evidence="4">
    <location>
        <begin position="9"/>
        <end position="103"/>
    </location>
</feature>
<dbReference type="GO" id="GO:0031593">
    <property type="term" value="F:polyubiquitin modification-dependent protein binding"/>
    <property type="evidence" value="ECO:0007669"/>
    <property type="project" value="TreeGrafter"/>
</dbReference>
<dbReference type="Proteomes" id="UP000195402">
    <property type="component" value="Unassembled WGS sequence"/>
</dbReference>
<dbReference type="InterPro" id="IPR004854">
    <property type="entry name" value="Ufd1-like"/>
</dbReference>
<dbReference type="Pfam" id="PF03152">
    <property type="entry name" value="UFD1_N1"/>
    <property type="match status" value="1"/>
</dbReference>
<evidence type="ECO:0000256" key="2">
    <source>
        <dbReference type="ARBA" id="ARBA00022786"/>
    </source>
</evidence>
<dbReference type="STRING" id="56857.A0A200R570"/>
<dbReference type="InterPro" id="IPR055418">
    <property type="entry name" value="UFD1_N2"/>
</dbReference>
<dbReference type="AlphaFoldDB" id="A0A200R570"/>
<evidence type="ECO:0000313" key="7">
    <source>
        <dbReference type="Proteomes" id="UP000195402"/>
    </source>
</evidence>
<feature type="compositionally biased region" description="Low complexity" evidence="3">
    <location>
        <begin position="244"/>
        <end position="256"/>
    </location>
</feature>
<feature type="region of interest" description="Disordered" evidence="3">
    <location>
        <begin position="223"/>
        <end position="308"/>
    </location>
</feature>
<proteinExistence type="inferred from homology"/>
<dbReference type="PANTHER" id="PTHR12555:SF21">
    <property type="entry name" value="UBIQUITIN FUSION DEGRADATION PROTEIN 1 HOMOLOG"/>
    <property type="match status" value="1"/>
</dbReference>
<dbReference type="PANTHER" id="PTHR12555">
    <property type="entry name" value="UBIQUITIN FUSION DEGRADATON PROTEIN 1"/>
    <property type="match status" value="1"/>
</dbReference>
<organism evidence="6 7">
    <name type="scientific">Macleaya cordata</name>
    <name type="common">Five-seeded plume-poppy</name>
    <name type="synonym">Bocconia cordata</name>
    <dbReference type="NCBI Taxonomy" id="56857"/>
    <lineage>
        <taxon>Eukaryota</taxon>
        <taxon>Viridiplantae</taxon>
        <taxon>Streptophyta</taxon>
        <taxon>Embryophyta</taxon>
        <taxon>Tracheophyta</taxon>
        <taxon>Spermatophyta</taxon>
        <taxon>Magnoliopsida</taxon>
        <taxon>Ranunculales</taxon>
        <taxon>Papaveraceae</taxon>
        <taxon>Papaveroideae</taxon>
        <taxon>Macleaya</taxon>
    </lineage>
</organism>
<protein>
    <submittedName>
        <fullName evidence="6">Ubiquitin fusion degradation protein UFD1</fullName>
    </submittedName>
</protein>
<dbReference type="GO" id="GO:0006511">
    <property type="term" value="P:ubiquitin-dependent protein catabolic process"/>
    <property type="evidence" value="ECO:0007669"/>
    <property type="project" value="InterPro"/>
</dbReference>
<dbReference type="Pfam" id="PF24842">
    <property type="entry name" value="UFD1_N2"/>
    <property type="match status" value="1"/>
</dbReference>
<dbReference type="Gene3D" id="3.10.330.10">
    <property type="match status" value="1"/>
</dbReference>
<evidence type="ECO:0000313" key="6">
    <source>
        <dbReference type="EMBL" id="OVA17838.1"/>
    </source>
</evidence>
<comment type="similarity">
    <text evidence="1">Belongs to the UFD1 family.</text>
</comment>